<dbReference type="Proteomes" id="UP000634043">
    <property type="component" value="Unassembled WGS sequence"/>
</dbReference>
<organism evidence="1 2">
    <name type="scientific">Pontibacter amylolyticus</name>
    <dbReference type="NCBI Taxonomy" id="1424080"/>
    <lineage>
        <taxon>Bacteria</taxon>
        <taxon>Pseudomonadati</taxon>
        <taxon>Bacteroidota</taxon>
        <taxon>Cytophagia</taxon>
        <taxon>Cytophagales</taxon>
        <taxon>Hymenobacteraceae</taxon>
        <taxon>Pontibacter</taxon>
    </lineage>
</organism>
<evidence type="ECO:0000313" key="1">
    <source>
        <dbReference type="EMBL" id="GGG18258.1"/>
    </source>
</evidence>
<accession>A0ABQ1W840</accession>
<gene>
    <name evidence="1" type="ORF">GCM10011323_23070</name>
</gene>
<keyword evidence="2" id="KW-1185">Reference proteome</keyword>
<name>A0ABQ1W840_9BACT</name>
<comment type="caution">
    <text evidence="1">The sequence shown here is derived from an EMBL/GenBank/DDBJ whole genome shotgun (WGS) entry which is preliminary data.</text>
</comment>
<dbReference type="EMBL" id="BMFP01000004">
    <property type="protein sequence ID" value="GGG18258.1"/>
    <property type="molecule type" value="Genomic_DNA"/>
</dbReference>
<protein>
    <recommendedName>
        <fullName evidence="3">Cupin-like domain-containing protein</fullName>
    </recommendedName>
</protein>
<evidence type="ECO:0000313" key="2">
    <source>
        <dbReference type="Proteomes" id="UP000634043"/>
    </source>
</evidence>
<reference evidence="2" key="1">
    <citation type="journal article" date="2019" name="Int. J. Syst. Evol. Microbiol.">
        <title>The Global Catalogue of Microorganisms (GCM) 10K type strain sequencing project: providing services to taxonomists for standard genome sequencing and annotation.</title>
        <authorList>
            <consortium name="The Broad Institute Genomics Platform"/>
            <consortium name="The Broad Institute Genome Sequencing Center for Infectious Disease"/>
            <person name="Wu L."/>
            <person name="Ma J."/>
        </authorList>
    </citation>
    <scope>NUCLEOTIDE SEQUENCE [LARGE SCALE GENOMIC DNA]</scope>
    <source>
        <strain evidence="2">CGMCC 1.12749</strain>
    </source>
</reference>
<evidence type="ECO:0008006" key="3">
    <source>
        <dbReference type="Google" id="ProtNLM"/>
    </source>
</evidence>
<sequence length="83" mass="9302">MFSFAPLVETVSELEGKPVNKNVAQFYNKVNLLVYICKGGAAYAYHMDKACEGLTYCTRDIIAVTKSDAKAKFKRKPCKRCSK</sequence>
<proteinExistence type="predicted"/>